<dbReference type="NCBIfam" id="TIGR02432">
    <property type="entry name" value="lysidine_TilS_N"/>
    <property type="match status" value="1"/>
</dbReference>
<dbReference type="Proteomes" id="UP000067523">
    <property type="component" value="Chromosome"/>
</dbReference>
<accession>A0A0U2XDX5</accession>
<dbReference type="Gene3D" id="3.40.50.620">
    <property type="entry name" value="HUPs"/>
    <property type="match status" value="1"/>
</dbReference>
<keyword evidence="11" id="KW-1185">Reference proteome</keyword>
<dbReference type="InterPro" id="IPR012796">
    <property type="entry name" value="Lysidine-tRNA-synth_C"/>
</dbReference>
<dbReference type="RefSeq" id="WP_208930224.1">
    <property type="nucleotide sequence ID" value="NZ_CP013655.1"/>
</dbReference>
<comment type="catalytic activity">
    <reaction evidence="7 8">
        <text>cytidine(34) in tRNA(Ile2) + L-lysine + ATP = lysidine(34) in tRNA(Ile2) + AMP + diphosphate + H(+)</text>
        <dbReference type="Rhea" id="RHEA:43744"/>
        <dbReference type="Rhea" id="RHEA-COMP:10625"/>
        <dbReference type="Rhea" id="RHEA-COMP:10670"/>
        <dbReference type="ChEBI" id="CHEBI:15378"/>
        <dbReference type="ChEBI" id="CHEBI:30616"/>
        <dbReference type="ChEBI" id="CHEBI:32551"/>
        <dbReference type="ChEBI" id="CHEBI:33019"/>
        <dbReference type="ChEBI" id="CHEBI:82748"/>
        <dbReference type="ChEBI" id="CHEBI:83665"/>
        <dbReference type="ChEBI" id="CHEBI:456215"/>
        <dbReference type="EC" id="6.3.4.19"/>
    </reaction>
</comment>
<dbReference type="InterPro" id="IPR012795">
    <property type="entry name" value="tRNA_Ile_lys_synt_N"/>
</dbReference>
<dbReference type="SMART" id="SM00977">
    <property type="entry name" value="TilS_C"/>
    <property type="match status" value="1"/>
</dbReference>
<dbReference type="InterPro" id="IPR011063">
    <property type="entry name" value="TilS/TtcA_N"/>
</dbReference>
<dbReference type="PANTHER" id="PTHR43033:SF1">
    <property type="entry name" value="TRNA(ILE)-LYSIDINE SYNTHASE-RELATED"/>
    <property type="match status" value="1"/>
</dbReference>
<proteinExistence type="inferred from homology"/>
<dbReference type="EC" id="6.3.4.19" evidence="8"/>
<organism evidence="10 11">
    <name type="scientific">Enterococcus rotai</name>
    <dbReference type="NCBI Taxonomy" id="118060"/>
    <lineage>
        <taxon>Bacteria</taxon>
        <taxon>Bacillati</taxon>
        <taxon>Bacillota</taxon>
        <taxon>Bacilli</taxon>
        <taxon>Lactobacillales</taxon>
        <taxon>Enterococcaceae</taxon>
        <taxon>Enterococcus</taxon>
    </lineage>
</organism>
<evidence type="ECO:0000256" key="3">
    <source>
        <dbReference type="ARBA" id="ARBA00022598"/>
    </source>
</evidence>
<evidence type="ECO:0000256" key="1">
    <source>
        <dbReference type="ARBA" id="ARBA00004496"/>
    </source>
</evidence>
<evidence type="ECO:0000313" key="10">
    <source>
        <dbReference type="EMBL" id="ALS37025.1"/>
    </source>
</evidence>
<evidence type="ECO:0000256" key="8">
    <source>
        <dbReference type="HAMAP-Rule" id="MF_01161"/>
    </source>
</evidence>
<protein>
    <recommendedName>
        <fullName evidence="8">tRNA(Ile)-lysidine synthase</fullName>
        <ecNumber evidence="8">6.3.4.19</ecNumber>
    </recommendedName>
    <alternativeName>
        <fullName evidence="8">tRNA(Ile)-2-lysyl-cytidine synthase</fullName>
    </alternativeName>
    <alternativeName>
        <fullName evidence="8">tRNA(Ile)-lysidine synthetase</fullName>
    </alternativeName>
</protein>
<dbReference type="AlphaFoldDB" id="A0A0U2XDX5"/>
<dbReference type="GO" id="GO:0006400">
    <property type="term" value="P:tRNA modification"/>
    <property type="evidence" value="ECO:0007669"/>
    <property type="project" value="UniProtKB-UniRule"/>
</dbReference>
<evidence type="ECO:0000256" key="2">
    <source>
        <dbReference type="ARBA" id="ARBA00022490"/>
    </source>
</evidence>
<keyword evidence="3 8" id="KW-0436">Ligase</keyword>
<comment type="function">
    <text evidence="8">Ligates lysine onto the cytidine present at position 34 of the AUA codon-specific tRNA(Ile) that contains the anticodon CAU, in an ATP-dependent manner. Cytidine is converted to lysidine, thus changing the amino acid specificity of the tRNA from methionine to isoleucine.</text>
</comment>
<keyword evidence="4 8" id="KW-0819">tRNA processing</keyword>
<dbReference type="GO" id="GO:0032267">
    <property type="term" value="F:tRNA(Ile)-lysidine synthase activity"/>
    <property type="evidence" value="ECO:0007669"/>
    <property type="project" value="UniProtKB-EC"/>
</dbReference>
<keyword evidence="5 8" id="KW-0547">Nucleotide-binding</keyword>
<keyword evidence="2 8" id="KW-0963">Cytoplasm</keyword>
<dbReference type="InterPro" id="IPR014729">
    <property type="entry name" value="Rossmann-like_a/b/a_fold"/>
</dbReference>
<evidence type="ECO:0000256" key="5">
    <source>
        <dbReference type="ARBA" id="ARBA00022741"/>
    </source>
</evidence>
<reference evidence="11" key="1">
    <citation type="submission" date="2015-12" db="EMBL/GenBank/DDBJ databases">
        <authorList>
            <person name="Lauer A."/>
            <person name="Humrighouse B."/>
            <person name="Loparev V."/>
            <person name="Shewmaker P.L."/>
            <person name="Whitney A.M."/>
            <person name="McLaughlin R.W."/>
        </authorList>
    </citation>
    <scope>NUCLEOTIDE SEQUENCE [LARGE SCALE GENOMIC DNA]</scope>
    <source>
        <strain evidence="11">LMG 26678</strain>
    </source>
</reference>
<dbReference type="Pfam" id="PF11734">
    <property type="entry name" value="TilS_C"/>
    <property type="match status" value="1"/>
</dbReference>
<dbReference type="NCBIfam" id="TIGR02433">
    <property type="entry name" value="lysidine_TilS_C"/>
    <property type="match status" value="1"/>
</dbReference>
<dbReference type="CDD" id="cd01992">
    <property type="entry name" value="TilS_N"/>
    <property type="match status" value="1"/>
</dbReference>
<dbReference type="GO" id="GO:0005524">
    <property type="term" value="F:ATP binding"/>
    <property type="evidence" value="ECO:0007669"/>
    <property type="project" value="UniProtKB-UniRule"/>
</dbReference>
<name>A0A0U2XDX5_9ENTE</name>
<dbReference type="EMBL" id="CP013655">
    <property type="protein sequence ID" value="ALS37025.1"/>
    <property type="molecule type" value="Genomic_DNA"/>
</dbReference>
<feature type="binding site" evidence="8">
    <location>
        <begin position="26"/>
        <end position="31"/>
    </location>
    <ligand>
        <name>ATP</name>
        <dbReference type="ChEBI" id="CHEBI:30616"/>
    </ligand>
</feature>
<dbReference type="SUPFAM" id="SSF52402">
    <property type="entry name" value="Adenine nucleotide alpha hydrolases-like"/>
    <property type="match status" value="1"/>
</dbReference>
<dbReference type="KEGG" id="erx:ATZ35_07560"/>
<comment type="subcellular location">
    <subcellularLocation>
        <location evidence="1 8">Cytoplasm</location>
    </subcellularLocation>
</comment>
<dbReference type="Pfam" id="PF01171">
    <property type="entry name" value="ATP_bind_3"/>
    <property type="match status" value="1"/>
</dbReference>
<dbReference type="PANTHER" id="PTHR43033">
    <property type="entry name" value="TRNA(ILE)-LYSIDINE SYNTHASE-RELATED"/>
    <property type="match status" value="1"/>
</dbReference>
<evidence type="ECO:0000313" key="11">
    <source>
        <dbReference type="Proteomes" id="UP000067523"/>
    </source>
</evidence>
<comment type="similarity">
    <text evidence="8">Belongs to the tRNA(Ile)-lysidine synthase family.</text>
</comment>
<dbReference type="HAMAP" id="MF_01161">
    <property type="entry name" value="tRNA_Ile_lys_synt"/>
    <property type="match status" value="1"/>
</dbReference>
<dbReference type="SUPFAM" id="SSF56037">
    <property type="entry name" value="PheT/TilS domain"/>
    <property type="match status" value="1"/>
</dbReference>
<sequence>MFQEFYNHCKRNEYWLPKQKIVLAISGGVDSMVLLRLMQIAAEKDQLELAVAHINHELRGESEAEAKYLQNYCQDQGISYYSKVWEEPEKTKNVEARAREFRYDFFKEIMERENYPTLMTAHHSDDQAETILMKLTRGSALPNLVGIRDVQLFGTGKLIRPFLIFSKEELMQFAKKSGIVYFEDDSNRSDTYLRNRFRNQIVPLLKKENPKFLQHIMDFSEQVSLADQLIQSVIEPKYERWVEATTEGWQVKLSDLKREQKSIQTFFLMTLFQRTIVPKGVKISQSQIQQLLTMLDRSAPQLSLDMQQGWQAVKEYDTLLLKKKQPVNHESLFYLNENEHLFLSEKEWVGLEVTGKTLEVPESTKDWAEFSLLISGQTVLPLTIRRRKNGDKIALTPELTKRLKRIFIDRKIPNSIREQAWVVLSGQEQIIWIPQFVNSYLSIPKETDKILYRLLYKVKQ</sequence>
<dbReference type="STRING" id="118060.ATZ35_07560"/>
<gene>
    <name evidence="8" type="primary">tilS</name>
    <name evidence="10" type="ORF">ATZ35_07560</name>
</gene>
<dbReference type="GO" id="GO:0005737">
    <property type="term" value="C:cytoplasm"/>
    <property type="evidence" value="ECO:0007669"/>
    <property type="project" value="UniProtKB-SubCell"/>
</dbReference>
<comment type="domain">
    <text evidence="8">The N-terminal region contains the highly conserved SGGXDS motif, predicted to be a P-loop motif involved in ATP binding.</text>
</comment>
<evidence type="ECO:0000259" key="9">
    <source>
        <dbReference type="SMART" id="SM00977"/>
    </source>
</evidence>
<evidence type="ECO:0000256" key="7">
    <source>
        <dbReference type="ARBA" id="ARBA00048539"/>
    </source>
</evidence>
<evidence type="ECO:0000256" key="4">
    <source>
        <dbReference type="ARBA" id="ARBA00022694"/>
    </source>
</evidence>
<keyword evidence="6 8" id="KW-0067">ATP-binding</keyword>
<evidence type="ECO:0000256" key="6">
    <source>
        <dbReference type="ARBA" id="ARBA00022840"/>
    </source>
</evidence>
<dbReference type="InterPro" id="IPR012094">
    <property type="entry name" value="tRNA_Ile_lys_synt"/>
</dbReference>
<feature type="domain" description="Lysidine-tRNA(Ile) synthetase C-terminal" evidence="9">
    <location>
        <begin position="382"/>
        <end position="456"/>
    </location>
</feature>